<sequence>MTTILRHVLNMSSTVKKACDNYIDNIFVDESVETAENVAKHLEKFGLQCKPPEELEKGRKLIGHYPVAGSLRLQASYIKRLAGNIPWNEYVSEDCKEKMNELLHRLEKEDSVGGKWLVPVNGKAELYCDASSIGLGVVLLIGGIVIEDAAWLRPTSDTHHINISELDSILRGLNLASKWDIKELTVYSDSKSTVGWLNAVLKEEYRVKTRGISQLLVQRRLNTIKEIATDIKIIVQWIPSELNLADRLSRIPQKWCRTVCATGIIQQKDIWKVHSIGHFGVDRTLQLCLRNNQNVSRKEVSAVIASCNQCNSIDPYSVKWKHGQLSVKQNWNWVALDVTHVGAELYLPMIDCGPSRYTVWRKLVTKTAAEIIGKLEEIFSLFGPPVCLLMDNEFRSHTLTRFADEWDVDLEYRAAHRAQGNGIVERIHRTIKRTVARSRCSIALAVLLYNETISSNCSKSPSQQFKQKPTSFIPGVDTRKKVEKYEADNIFKEGDNVWVKPAQETKCDRSWIPGIVWKQNAWLFDVETANRVFPRHISHLRRRIPDSHNKKDSFNDGLDIPKDEVGNGKGKYNENAV</sequence>
<organism evidence="3 4">
    <name type="scientific">Hydra vulgaris</name>
    <name type="common">Hydra</name>
    <name type="synonym">Hydra attenuata</name>
    <dbReference type="NCBI Taxonomy" id="6087"/>
    <lineage>
        <taxon>Eukaryota</taxon>
        <taxon>Metazoa</taxon>
        <taxon>Cnidaria</taxon>
        <taxon>Hydrozoa</taxon>
        <taxon>Hydroidolina</taxon>
        <taxon>Anthoathecata</taxon>
        <taxon>Aplanulata</taxon>
        <taxon>Hydridae</taxon>
        <taxon>Hydra</taxon>
    </lineage>
</organism>
<proteinExistence type="predicted"/>
<dbReference type="InterPro" id="IPR050951">
    <property type="entry name" value="Retrovirus_Pol_polyprotein"/>
</dbReference>
<accession>A0ABM4BZJ9</accession>
<reference evidence="4" key="1">
    <citation type="submission" date="2025-08" db="UniProtKB">
        <authorList>
            <consortium name="RefSeq"/>
        </authorList>
    </citation>
    <scope>IDENTIFICATION</scope>
</reference>
<gene>
    <name evidence="4" type="primary">LOC136081326</name>
</gene>
<dbReference type="GeneID" id="136081326"/>
<feature type="compositionally biased region" description="Basic and acidic residues" evidence="1">
    <location>
        <begin position="544"/>
        <end position="566"/>
    </location>
</feature>
<dbReference type="PANTHER" id="PTHR37984:SF5">
    <property type="entry name" value="PROTEIN NYNRIN-LIKE"/>
    <property type="match status" value="1"/>
</dbReference>
<evidence type="ECO:0000313" key="3">
    <source>
        <dbReference type="Proteomes" id="UP001652625"/>
    </source>
</evidence>
<dbReference type="InterPro" id="IPR001584">
    <property type="entry name" value="Integrase_cat-core"/>
</dbReference>
<dbReference type="InterPro" id="IPR002156">
    <property type="entry name" value="RNaseH_domain"/>
</dbReference>
<feature type="region of interest" description="Disordered" evidence="1">
    <location>
        <begin position="544"/>
        <end position="577"/>
    </location>
</feature>
<evidence type="ECO:0000313" key="4">
    <source>
        <dbReference type="RefSeq" id="XP_065654708.1"/>
    </source>
</evidence>
<feature type="domain" description="Integrase catalytic" evidence="2">
    <location>
        <begin position="324"/>
        <end position="482"/>
    </location>
</feature>
<dbReference type="PANTHER" id="PTHR37984">
    <property type="entry name" value="PROTEIN CBG26694"/>
    <property type="match status" value="1"/>
</dbReference>
<evidence type="ECO:0000256" key="1">
    <source>
        <dbReference type="SAM" id="MobiDB-lite"/>
    </source>
</evidence>
<dbReference type="Pfam" id="PF13456">
    <property type="entry name" value="RVT_3"/>
    <property type="match status" value="1"/>
</dbReference>
<evidence type="ECO:0000259" key="2">
    <source>
        <dbReference type="PROSITE" id="PS50994"/>
    </source>
</evidence>
<dbReference type="InterPro" id="IPR012337">
    <property type="entry name" value="RNaseH-like_sf"/>
</dbReference>
<dbReference type="Pfam" id="PF23088">
    <property type="entry name" value="DUF7047"/>
    <property type="match status" value="1"/>
</dbReference>
<dbReference type="Proteomes" id="UP001652625">
    <property type="component" value="Chromosome 06"/>
</dbReference>
<dbReference type="RefSeq" id="XP_065654708.1">
    <property type="nucleotide sequence ID" value="XM_065798636.1"/>
</dbReference>
<dbReference type="InterPro" id="IPR036397">
    <property type="entry name" value="RNaseH_sf"/>
</dbReference>
<dbReference type="SUPFAM" id="SSF53098">
    <property type="entry name" value="Ribonuclease H-like"/>
    <property type="match status" value="2"/>
</dbReference>
<keyword evidence="3" id="KW-1185">Reference proteome</keyword>
<dbReference type="Gene3D" id="3.30.420.10">
    <property type="entry name" value="Ribonuclease H-like superfamily/Ribonuclease H"/>
    <property type="match status" value="2"/>
</dbReference>
<dbReference type="InterPro" id="IPR055475">
    <property type="entry name" value="DUF7047"/>
</dbReference>
<name>A0ABM4BZJ9_HYDVU</name>
<dbReference type="PROSITE" id="PS50994">
    <property type="entry name" value="INTEGRASE"/>
    <property type="match status" value="1"/>
</dbReference>
<protein>
    <submittedName>
        <fullName evidence="4">Uncharacterized protein LOC136081326</fullName>
    </submittedName>
</protein>